<organism evidence="5 6">
    <name type="scientific">Siminovitchia acidinfaciens</name>
    <dbReference type="NCBI Taxonomy" id="2321395"/>
    <lineage>
        <taxon>Bacteria</taxon>
        <taxon>Bacillati</taxon>
        <taxon>Bacillota</taxon>
        <taxon>Bacilli</taxon>
        <taxon>Bacillales</taxon>
        <taxon>Bacillaceae</taxon>
        <taxon>Siminovitchia</taxon>
    </lineage>
</organism>
<dbReference type="InterPro" id="IPR036908">
    <property type="entry name" value="RlpA-like_sf"/>
</dbReference>
<accession>A0A429XX07</accession>
<feature type="domain" description="LysM" evidence="4">
    <location>
        <begin position="83"/>
        <end position="126"/>
    </location>
</feature>
<dbReference type="CDD" id="cd22786">
    <property type="entry name" value="DPBB_YuiC-like"/>
    <property type="match status" value="1"/>
</dbReference>
<dbReference type="InterPro" id="IPR036779">
    <property type="entry name" value="LysM_dom_sf"/>
</dbReference>
<dbReference type="Gene3D" id="3.10.350.10">
    <property type="entry name" value="LysM domain"/>
    <property type="match status" value="2"/>
</dbReference>
<dbReference type="SUPFAM" id="SSF50685">
    <property type="entry name" value="Barwin-like endoglucanases"/>
    <property type="match status" value="1"/>
</dbReference>
<comment type="caution">
    <text evidence="5">The sequence shown here is derived from an EMBL/GenBank/DDBJ whole genome shotgun (WGS) entry which is preliminary data.</text>
</comment>
<dbReference type="RefSeq" id="WP_126051385.1">
    <property type="nucleotide sequence ID" value="NZ_QYTV02000006.1"/>
</dbReference>
<evidence type="ECO:0000313" key="5">
    <source>
        <dbReference type="EMBL" id="RST73006.1"/>
    </source>
</evidence>
<dbReference type="InterPro" id="IPR051933">
    <property type="entry name" value="Resuscitation_pf_RpfB"/>
</dbReference>
<feature type="region of interest" description="Disordered" evidence="2">
    <location>
        <begin position="142"/>
        <end position="171"/>
    </location>
</feature>
<dbReference type="SUPFAM" id="SSF54106">
    <property type="entry name" value="LysM domain"/>
    <property type="match status" value="2"/>
</dbReference>
<dbReference type="Proteomes" id="UP000287156">
    <property type="component" value="Unassembled WGS sequence"/>
</dbReference>
<evidence type="ECO:0000259" key="4">
    <source>
        <dbReference type="PROSITE" id="PS51782"/>
    </source>
</evidence>
<sequence>MRKKLFAFFTGAMIVGAMAGQAASAAAYEVQQGDTLWSISEKHGTSIQQLKSWNNLSSDLIFPKQQLHTSADEAVNNEADIDDVYTVKSGDSLWKISQKLGLQVNQLKSWNQLTSDLIHPGQQLAVKENGAPVQVAKVNTAPQQTAPVQREAAPAQPEPKQAVAPASKEAPAAANAEGKELTVTATAYTAYCNGCSGVTATGIDLRANPGQKVIAVDPSVIPLGSKVHVEGYGTAIAGDTGGAIKGNKIDIFVPSKSEAVSFGVKTVKIKVLN</sequence>
<dbReference type="GO" id="GO:0009254">
    <property type="term" value="P:peptidoglycan turnover"/>
    <property type="evidence" value="ECO:0007669"/>
    <property type="project" value="InterPro"/>
</dbReference>
<reference evidence="5" key="1">
    <citation type="submission" date="2018-12" db="EMBL/GenBank/DDBJ databases">
        <authorList>
            <person name="Sun L."/>
            <person name="Chen Z."/>
        </authorList>
    </citation>
    <scope>NUCLEOTIDE SEQUENCE [LARGE SCALE GENOMIC DNA]</scope>
    <source>
        <strain evidence="5">3-2-2</strain>
    </source>
</reference>
<feature type="compositionally biased region" description="Low complexity" evidence="2">
    <location>
        <begin position="146"/>
        <end position="171"/>
    </location>
</feature>
<dbReference type="GO" id="GO:0019867">
    <property type="term" value="C:outer membrane"/>
    <property type="evidence" value="ECO:0007669"/>
    <property type="project" value="InterPro"/>
</dbReference>
<dbReference type="PROSITE" id="PS51782">
    <property type="entry name" value="LYSM"/>
    <property type="match status" value="2"/>
</dbReference>
<feature type="chain" id="PRO_5039370943" evidence="3">
    <location>
        <begin position="20"/>
        <end position="273"/>
    </location>
</feature>
<dbReference type="Pfam" id="PF06725">
    <property type="entry name" value="3D"/>
    <property type="match status" value="1"/>
</dbReference>
<evidence type="ECO:0000313" key="6">
    <source>
        <dbReference type="Proteomes" id="UP000287156"/>
    </source>
</evidence>
<proteinExistence type="predicted"/>
<dbReference type="SMART" id="SM00257">
    <property type="entry name" value="LysM"/>
    <property type="match status" value="2"/>
</dbReference>
<protein>
    <submittedName>
        <fullName evidence="5">LysM peptidoglycan-binding domain-containing protein</fullName>
    </submittedName>
</protein>
<keyword evidence="1 3" id="KW-0732">Signal</keyword>
<evidence type="ECO:0000256" key="1">
    <source>
        <dbReference type="ARBA" id="ARBA00022729"/>
    </source>
</evidence>
<dbReference type="EMBL" id="QYTV02000006">
    <property type="protein sequence ID" value="RST73006.1"/>
    <property type="molecule type" value="Genomic_DNA"/>
</dbReference>
<dbReference type="Pfam" id="PF01476">
    <property type="entry name" value="LysM"/>
    <property type="match status" value="2"/>
</dbReference>
<dbReference type="GO" id="GO:0004553">
    <property type="term" value="F:hydrolase activity, hydrolyzing O-glycosyl compounds"/>
    <property type="evidence" value="ECO:0007669"/>
    <property type="project" value="InterPro"/>
</dbReference>
<evidence type="ECO:0000256" key="2">
    <source>
        <dbReference type="SAM" id="MobiDB-lite"/>
    </source>
</evidence>
<evidence type="ECO:0000256" key="3">
    <source>
        <dbReference type="SAM" id="SignalP"/>
    </source>
</evidence>
<feature type="domain" description="LysM" evidence="4">
    <location>
        <begin position="26"/>
        <end position="69"/>
    </location>
</feature>
<dbReference type="InterPro" id="IPR018392">
    <property type="entry name" value="LysM"/>
</dbReference>
<dbReference type="CDD" id="cd00118">
    <property type="entry name" value="LysM"/>
    <property type="match status" value="2"/>
</dbReference>
<dbReference type="AlphaFoldDB" id="A0A429XX07"/>
<name>A0A429XX07_9BACI</name>
<feature type="signal peptide" evidence="3">
    <location>
        <begin position="1"/>
        <end position="19"/>
    </location>
</feature>
<keyword evidence="6" id="KW-1185">Reference proteome</keyword>
<gene>
    <name evidence="5" type="ORF">D4T97_014050</name>
</gene>
<dbReference type="InterPro" id="IPR010611">
    <property type="entry name" value="3D_dom"/>
</dbReference>
<dbReference type="PANTHER" id="PTHR39160:SF6">
    <property type="entry name" value="CELL WALL-BINDING PROTEIN YOCH"/>
    <property type="match status" value="1"/>
</dbReference>
<dbReference type="OrthoDB" id="9798935at2"/>
<dbReference type="PANTHER" id="PTHR39160">
    <property type="entry name" value="CELL WALL-BINDING PROTEIN YOCH"/>
    <property type="match status" value="1"/>
</dbReference>